<sequence>DWRSFGTYISRHLRRHINRAKIRSETKCQFNIPAWACESVFPTRCLPVRELHSSSRTDRQHACTTLRSGGHWRRN</sequence>
<reference evidence="1" key="1">
    <citation type="journal article" date="2023" name="IScience">
        <title>Live-bearing cockroach genome reveals convergent evolutionary mechanisms linked to viviparity in insects and beyond.</title>
        <authorList>
            <person name="Fouks B."/>
            <person name="Harrison M.C."/>
            <person name="Mikhailova A.A."/>
            <person name="Marchal E."/>
            <person name="English S."/>
            <person name="Carruthers M."/>
            <person name="Jennings E.C."/>
            <person name="Chiamaka E.L."/>
            <person name="Frigard R.A."/>
            <person name="Pippel M."/>
            <person name="Attardo G.M."/>
            <person name="Benoit J.B."/>
            <person name="Bornberg-Bauer E."/>
            <person name="Tobe S.S."/>
        </authorList>
    </citation>
    <scope>NUCLEOTIDE SEQUENCE</scope>
    <source>
        <strain evidence="1">Stay&amp;Tobe</strain>
    </source>
</reference>
<feature type="non-terminal residue" evidence="1">
    <location>
        <position position="1"/>
    </location>
</feature>
<dbReference type="AlphaFoldDB" id="A0AAD8EPE1"/>
<dbReference type="Proteomes" id="UP001233999">
    <property type="component" value="Unassembled WGS sequence"/>
</dbReference>
<evidence type="ECO:0000313" key="1">
    <source>
        <dbReference type="EMBL" id="KAJ9597027.1"/>
    </source>
</evidence>
<organism evidence="1 2">
    <name type="scientific">Diploptera punctata</name>
    <name type="common">Pacific beetle cockroach</name>
    <dbReference type="NCBI Taxonomy" id="6984"/>
    <lineage>
        <taxon>Eukaryota</taxon>
        <taxon>Metazoa</taxon>
        <taxon>Ecdysozoa</taxon>
        <taxon>Arthropoda</taxon>
        <taxon>Hexapoda</taxon>
        <taxon>Insecta</taxon>
        <taxon>Pterygota</taxon>
        <taxon>Neoptera</taxon>
        <taxon>Polyneoptera</taxon>
        <taxon>Dictyoptera</taxon>
        <taxon>Blattodea</taxon>
        <taxon>Blaberoidea</taxon>
        <taxon>Blaberidae</taxon>
        <taxon>Diplopterinae</taxon>
        <taxon>Diploptera</taxon>
    </lineage>
</organism>
<reference evidence="1" key="2">
    <citation type="submission" date="2023-05" db="EMBL/GenBank/DDBJ databases">
        <authorList>
            <person name="Fouks B."/>
        </authorList>
    </citation>
    <scope>NUCLEOTIDE SEQUENCE</scope>
    <source>
        <strain evidence="1">Stay&amp;Tobe</strain>
        <tissue evidence="1">Testes</tissue>
    </source>
</reference>
<comment type="caution">
    <text evidence="1">The sequence shown here is derived from an EMBL/GenBank/DDBJ whole genome shotgun (WGS) entry which is preliminary data.</text>
</comment>
<protein>
    <submittedName>
        <fullName evidence="1">Uncharacterized protein</fullName>
    </submittedName>
</protein>
<proteinExistence type="predicted"/>
<gene>
    <name evidence="1" type="ORF">L9F63_011970</name>
</gene>
<name>A0AAD8EPE1_DIPPU</name>
<dbReference type="EMBL" id="JASPKZ010001948">
    <property type="protein sequence ID" value="KAJ9597027.1"/>
    <property type="molecule type" value="Genomic_DNA"/>
</dbReference>
<evidence type="ECO:0000313" key="2">
    <source>
        <dbReference type="Proteomes" id="UP001233999"/>
    </source>
</evidence>
<accession>A0AAD8EPE1</accession>
<keyword evidence="2" id="KW-1185">Reference proteome</keyword>
<feature type="non-terminal residue" evidence="1">
    <location>
        <position position="75"/>
    </location>
</feature>